<dbReference type="PANTHER" id="PTHR33434:SF2">
    <property type="entry name" value="FATTY ACID-BINDING PROTEIN TM_1468"/>
    <property type="match status" value="1"/>
</dbReference>
<comment type="caution">
    <text evidence="2">The sequence shown here is derived from an EMBL/GenBank/DDBJ whole genome shotgun (WGS) entry which is preliminary data.</text>
</comment>
<dbReference type="Gene3D" id="3.30.1180.10">
    <property type="match status" value="1"/>
</dbReference>
<sequence>MIKILADSTCDLSPELVEKYNIGIIPLYVRLGDEEYKDGMNIAPQDLYTWSDEHGQTPKTAAPSVEDVEQFLSKDSDDEYIVFTISASMSASFNNCRLAAEDLEISDRVHVIDSANLSTGIGLQVLYAAELAAKGMSASEVVDEVMAIRDKVRASFVIDTLIYLHRGGRCSGLAALVGGALKLHPRIAVSDGAMHPEKKYRGKDVKYVMDYVKDMENDLLSARPERVFITHSGCKKEIVDSVYNYLNGLNHFNEILETNAGAVVSSHCGPGTLGVLFIAE</sequence>
<evidence type="ECO:0000313" key="3">
    <source>
        <dbReference type="Proteomes" id="UP000225889"/>
    </source>
</evidence>
<dbReference type="InterPro" id="IPR050270">
    <property type="entry name" value="DegV_domain_contain"/>
</dbReference>
<organism evidence="2 3">
    <name type="scientific">Pseudobutyrivibrio ruminis</name>
    <dbReference type="NCBI Taxonomy" id="46206"/>
    <lineage>
        <taxon>Bacteria</taxon>
        <taxon>Bacillati</taxon>
        <taxon>Bacillota</taxon>
        <taxon>Clostridia</taxon>
        <taxon>Lachnospirales</taxon>
        <taxon>Lachnospiraceae</taxon>
        <taxon>Pseudobutyrivibrio</taxon>
    </lineage>
</organism>
<name>A0A2G3DXK3_9FIRM</name>
<dbReference type="InterPro" id="IPR043168">
    <property type="entry name" value="DegV_C"/>
</dbReference>
<dbReference type="RefSeq" id="WP_099391510.1">
    <property type="nucleotide sequence ID" value="NZ_PDYF01000008.1"/>
</dbReference>
<dbReference type="GO" id="GO:0008289">
    <property type="term" value="F:lipid binding"/>
    <property type="evidence" value="ECO:0007669"/>
    <property type="project" value="UniProtKB-KW"/>
</dbReference>
<dbReference type="InterPro" id="IPR003797">
    <property type="entry name" value="DegV"/>
</dbReference>
<dbReference type="NCBIfam" id="TIGR00762">
    <property type="entry name" value="DegV"/>
    <property type="match status" value="1"/>
</dbReference>
<evidence type="ECO:0000313" key="2">
    <source>
        <dbReference type="EMBL" id="PHU35756.1"/>
    </source>
</evidence>
<reference evidence="2 3" key="1">
    <citation type="submission" date="2017-10" db="EMBL/GenBank/DDBJ databases">
        <title>Resolving the taxonomy of Roseburia spp., Eubacterium rectale and Agathobacter spp. through phylogenomic analysis.</title>
        <authorList>
            <person name="Sheridan P.O."/>
            <person name="Walker A.W."/>
            <person name="Duncan S.H."/>
            <person name="Scott K.P."/>
            <person name="Toole P.W.O."/>
            <person name="Luis P."/>
            <person name="Flint H.J."/>
        </authorList>
    </citation>
    <scope>NUCLEOTIDE SEQUENCE [LARGE SCALE GENOMIC DNA]</scope>
    <source>
        <strain evidence="2 3">JK626</strain>
    </source>
</reference>
<dbReference type="Proteomes" id="UP000225889">
    <property type="component" value="Unassembled WGS sequence"/>
</dbReference>
<gene>
    <name evidence="2" type="ORF">CSX01_03890</name>
</gene>
<accession>A0A2G3DXK3</accession>
<dbReference type="Pfam" id="PF02645">
    <property type="entry name" value="DegV"/>
    <property type="match status" value="1"/>
</dbReference>
<protein>
    <submittedName>
        <fullName evidence="2">Fatty acid-binding protein DegV</fullName>
    </submittedName>
</protein>
<proteinExistence type="predicted"/>
<dbReference type="Gene3D" id="3.40.50.10170">
    <property type="match status" value="1"/>
</dbReference>
<keyword evidence="1" id="KW-0446">Lipid-binding</keyword>
<reference evidence="2 3" key="2">
    <citation type="submission" date="2017-10" db="EMBL/GenBank/DDBJ databases">
        <authorList>
            <person name="Banno H."/>
            <person name="Chua N.-H."/>
        </authorList>
    </citation>
    <scope>NUCLEOTIDE SEQUENCE [LARGE SCALE GENOMIC DNA]</scope>
    <source>
        <strain evidence="2 3">JK626</strain>
    </source>
</reference>
<dbReference type="AlphaFoldDB" id="A0A2G3DXK3"/>
<dbReference type="EMBL" id="PDYF01000008">
    <property type="protein sequence ID" value="PHU35756.1"/>
    <property type="molecule type" value="Genomic_DNA"/>
</dbReference>
<evidence type="ECO:0000256" key="1">
    <source>
        <dbReference type="ARBA" id="ARBA00023121"/>
    </source>
</evidence>
<dbReference type="PROSITE" id="PS51482">
    <property type="entry name" value="DEGV"/>
    <property type="match status" value="1"/>
</dbReference>
<dbReference type="PANTHER" id="PTHR33434">
    <property type="entry name" value="DEGV DOMAIN-CONTAINING PROTEIN DR_1986-RELATED"/>
    <property type="match status" value="1"/>
</dbReference>
<dbReference type="SUPFAM" id="SSF82549">
    <property type="entry name" value="DAK1/DegV-like"/>
    <property type="match status" value="1"/>
</dbReference>